<keyword evidence="3 4" id="KW-0472">Membrane</keyword>
<keyword evidence="5" id="KW-0560">Oxidoreductase</keyword>
<dbReference type="GO" id="GO:0016020">
    <property type="term" value="C:membrane"/>
    <property type="evidence" value="ECO:0007669"/>
    <property type="project" value="InterPro"/>
</dbReference>
<dbReference type="EMBL" id="KM065579">
    <property type="protein sequence ID" value="AIG99454.1"/>
    <property type="molecule type" value="Transcribed_RNA"/>
</dbReference>
<evidence type="ECO:0000256" key="1">
    <source>
        <dbReference type="ARBA" id="ARBA00022692"/>
    </source>
</evidence>
<sequence>MAGVITYFILGLLGGITISAISTSFGSGSENLRDPFQEHES</sequence>
<dbReference type="EMBL" id="KM065577">
    <property type="protein sequence ID" value="AIG99452.1"/>
    <property type="molecule type" value="Transcribed_RNA"/>
</dbReference>
<dbReference type="Pfam" id="PF02468">
    <property type="entry name" value="PsbN"/>
    <property type="match status" value="1"/>
</dbReference>
<organism evidence="5">
    <name type="scientific">Karenia mikimotoi</name>
    <name type="common">Red tide dinoflagellate</name>
    <name type="synonym">Gymnodinium mikimotoi</name>
    <dbReference type="NCBI Taxonomy" id="225107"/>
    <lineage>
        <taxon>Eukaryota</taxon>
        <taxon>Sar</taxon>
        <taxon>Alveolata</taxon>
        <taxon>Dinophyceae</taxon>
        <taxon>Gymnodiniales</taxon>
        <taxon>Kareniaceae</taxon>
        <taxon>Karenia</taxon>
    </lineage>
</organism>
<dbReference type="EC" id="1.10.3.9" evidence="5"/>
<dbReference type="GO" id="GO:0016491">
    <property type="term" value="F:oxidoreductase activity"/>
    <property type="evidence" value="ECO:0007669"/>
    <property type="project" value="UniProtKB-KW"/>
</dbReference>
<name>A0A0U1WP31_KARMI</name>
<evidence type="ECO:0000256" key="2">
    <source>
        <dbReference type="ARBA" id="ARBA00022989"/>
    </source>
</evidence>
<reference evidence="5" key="1">
    <citation type="journal article" date="2016" name="Plant Mol. Biol.">
        <title>Diversity of transcripts and transcript processing forms in plastids of the dinoflagellate alga Karenia mikimotoi.</title>
        <authorList>
            <person name="Dorrell R.G."/>
            <person name="Hinksman G.A."/>
            <person name="Howe C.J."/>
        </authorList>
    </citation>
    <scope>NUCLEOTIDE SEQUENCE</scope>
    <source>
        <strain evidence="5">RCC1513</strain>
    </source>
</reference>
<geneLocation type="chloroplast" evidence="5"/>
<evidence type="ECO:0000256" key="4">
    <source>
        <dbReference type="SAM" id="Phobius"/>
    </source>
</evidence>
<keyword evidence="5" id="KW-0934">Plastid</keyword>
<keyword evidence="5" id="KW-0150">Chloroplast</keyword>
<protein>
    <submittedName>
        <fullName evidence="5">Photosystem II protein N</fullName>
        <ecNumber evidence="5">1.10.3.9</ecNumber>
    </submittedName>
</protein>
<dbReference type="InterPro" id="IPR003398">
    <property type="entry name" value="PSII_PsbN"/>
</dbReference>
<evidence type="ECO:0000256" key="3">
    <source>
        <dbReference type="ARBA" id="ARBA00023136"/>
    </source>
</evidence>
<gene>
    <name evidence="5" type="primary">psbN</name>
</gene>
<feature type="transmembrane region" description="Helical" evidence="4">
    <location>
        <begin position="7"/>
        <end position="26"/>
    </location>
</feature>
<proteinExistence type="predicted"/>
<keyword evidence="1 4" id="KW-0812">Transmembrane</keyword>
<accession>A0A0U1WP31</accession>
<evidence type="ECO:0000313" key="5">
    <source>
        <dbReference type="EMBL" id="AIG99452.1"/>
    </source>
</evidence>
<dbReference type="GO" id="GO:0015979">
    <property type="term" value="P:photosynthesis"/>
    <property type="evidence" value="ECO:0007669"/>
    <property type="project" value="InterPro"/>
</dbReference>
<dbReference type="EMBL" id="KM065578">
    <property type="protein sequence ID" value="AIG99453.1"/>
    <property type="molecule type" value="Transcribed_RNA"/>
</dbReference>
<keyword evidence="2 4" id="KW-1133">Transmembrane helix</keyword>
<dbReference type="AlphaFoldDB" id="A0A0U1WP31"/>